<evidence type="ECO:0000313" key="1">
    <source>
        <dbReference type="EMBL" id="KAL3395716.1"/>
    </source>
</evidence>
<dbReference type="EMBL" id="JBJJXI010000078">
    <property type="protein sequence ID" value="KAL3395716.1"/>
    <property type="molecule type" value="Genomic_DNA"/>
</dbReference>
<evidence type="ECO:0000313" key="2">
    <source>
        <dbReference type="Proteomes" id="UP001627154"/>
    </source>
</evidence>
<sequence length="160" mass="18501">MDERSTRRFDYDSFVRFIEKLEQESDQISVGTRARAQEPDYRCAPIGPCALDNRGNRRAPLPATAVYHNNNASIGSSSKDTTLMQTFVQRRTCTSSCIIRPVSTRLPPRCHTHTRTRQDSPLRLRLENVNASEQKTRNAVNRNRIDNFKLMARYQKLRLC</sequence>
<dbReference type="Proteomes" id="UP001627154">
    <property type="component" value="Unassembled WGS sequence"/>
</dbReference>
<protein>
    <submittedName>
        <fullName evidence="1">Uncharacterized protein</fullName>
    </submittedName>
</protein>
<proteinExistence type="predicted"/>
<gene>
    <name evidence="1" type="ORF">TKK_010250</name>
</gene>
<name>A0ABD2WRG8_9HYME</name>
<dbReference type="AlphaFoldDB" id="A0ABD2WRG8"/>
<accession>A0ABD2WRG8</accession>
<keyword evidence="2" id="KW-1185">Reference proteome</keyword>
<organism evidence="1 2">
    <name type="scientific">Trichogramma kaykai</name>
    <dbReference type="NCBI Taxonomy" id="54128"/>
    <lineage>
        <taxon>Eukaryota</taxon>
        <taxon>Metazoa</taxon>
        <taxon>Ecdysozoa</taxon>
        <taxon>Arthropoda</taxon>
        <taxon>Hexapoda</taxon>
        <taxon>Insecta</taxon>
        <taxon>Pterygota</taxon>
        <taxon>Neoptera</taxon>
        <taxon>Endopterygota</taxon>
        <taxon>Hymenoptera</taxon>
        <taxon>Apocrita</taxon>
        <taxon>Proctotrupomorpha</taxon>
        <taxon>Chalcidoidea</taxon>
        <taxon>Trichogrammatidae</taxon>
        <taxon>Trichogramma</taxon>
    </lineage>
</organism>
<comment type="caution">
    <text evidence="1">The sequence shown here is derived from an EMBL/GenBank/DDBJ whole genome shotgun (WGS) entry which is preliminary data.</text>
</comment>
<reference evidence="1 2" key="1">
    <citation type="journal article" date="2024" name="bioRxiv">
        <title>A reference genome for Trichogramma kaykai: A tiny desert-dwelling parasitoid wasp with competing sex-ratio distorters.</title>
        <authorList>
            <person name="Culotta J."/>
            <person name="Lindsey A.R."/>
        </authorList>
    </citation>
    <scope>NUCLEOTIDE SEQUENCE [LARGE SCALE GENOMIC DNA]</scope>
    <source>
        <strain evidence="1 2">KSX58</strain>
    </source>
</reference>